<evidence type="ECO:0000313" key="7">
    <source>
        <dbReference type="EMBL" id="CAF3534900.1"/>
    </source>
</evidence>
<evidence type="ECO:0000259" key="1">
    <source>
        <dbReference type="Pfam" id="PF04266"/>
    </source>
</evidence>
<dbReference type="Proteomes" id="UP000663874">
    <property type="component" value="Unassembled WGS sequence"/>
</dbReference>
<dbReference type="EMBL" id="CAJNOL010015558">
    <property type="protein sequence ID" value="CAF1672128.1"/>
    <property type="molecule type" value="Genomic_DNA"/>
</dbReference>
<dbReference type="AlphaFoldDB" id="A0A818J445"/>
<comment type="caution">
    <text evidence="7">The sequence shown here is derived from an EMBL/GenBank/DDBJ whole genome shotgun (WGS) entry which is preliminary data.</text>
</comment>
<dbReference type="Proteomes" id="UP000663836">
    <property type="component" value="Unassembled WGS sequence"/>
</dbReference>
<evidence type="ECO:0000313" key="2">
    <source>
        <dbReference type="EMBL" id="CAF0736067.1"/>
    </source>
</evidence>
<feature type="domain" description="ASCH" evidence="1">
    <location>
        <begin position="6"/>
        <end position="112"/>
    </location>
</feature>
<dbReference type="EMBL" id="CAJNOH010013667">
    <property type="protein sequence ID" value="CAF1548128.1"/>
    <property type="molecule type" value="Genomic_DNA"/>
</dbReference>
<evidence type="ECO:0000313" key="6">
    <source>
        <dbReference type="EMBL" id="CAF1672128.1"/>
    </source>
</evidence>
<evidence type="ECO:0000313" key="8">
    <source>
        <dbReference type="EMBL" id="CAF3553509.1"/>
    </source>
</evidence>
<evidence type="ECO:0000313" key="11">
    <source>
        <dbReference type="Proteomes" id="UP000663870"/>
    </source>
</evidence>
<dbReference type="Proteomes" id="UP000663854">
    <property type="component" value="Unassembled WGS sequence"/>
</dbReference>
<dbReference type="OrthoDB" id="112749at2759"/>
<sequence>MLVKHLSEPWFSLIYCGKKTIEIRLDKGHFHELKPQDTVEFFNDDLGFNMRRKFCVRVISIEQFDTFESLLEKHLLHALPTVKSIEFGCLILKQYYSKDNEFDKYKKLAINIERISAVVNELRTSATSC</sequence>
<dbReference type="Pfam" id="PF04266">
    <property type="entry name" value="ASCH"/>
    <property type="match status" value="1"/>
</dbReference>
<keyword evidence="11" id="KW-1185">Reference proteome</keyword>
<dbReference type="Proteomes" id="UP000663889">
    <property type="component" value="Unassembled WGS sequence"/>
</dbReference>
<dbReference type="EMBL" id="CAJOBE010000052">
    <property type="protein sequence ID" value="CAF3553509.1"/>
    <property type="molecule type" value="Genomic_DNA"/>
</dbReference>
<organism evidence="7 10">
    <name type="scientific">Rotaria sordida</name>
    <dbReference type="NCBI Taxonomy" id="392033"/>
    <lineage>
        <taxon>Eukaryota</taxon>
        <taxon>Metazoa</taxon>
        <taxon>Spiralia</taxon>
        <taxon>Gnathifera</taxon>
        <taxon>Rotifera</taxon>
        <taxon>Eurotatoria</taxon>
        <taxon>Bdelloidea</taxon>
        <taxon>Philodinida</taxon>
        <taxon>Philodinidae</taxon>
        <taxon>Rotaria</taxon>
    </lineage>
</organism>
<dbReference type="Proteomes" id="UP000663823">
    <property type="component" value="Unassembled WGS sequence"/>
</dbReference>
<dbReference type="SUPFAM" id="SSF88697">
    <property type="entry name" value="PUA domain-like"/>
    <property type="match status" value="1"/>
</dbReference>
<proteinExistence type="predicted"/>
<evidence type="ECO:0000313" key="9">
    <source>
        <dbReference type="EMBL" id="CAF3723648.1"/>
    </source>
</evidence>
<dbReference type="Proteomes" id="UP000663870">
    <property type="component" value="Unassembled WGS sequence"/>
</dbReference>
<accession>A0A818J445</accession>
<evidence type="ECO:0000313" key="5">
    <source>
        <dbReference type="EMBL" id="CAF1548128.1"/>
    </source>
</evidence>
<dbReference type="EMBL" id="CAJOBD010000822">
    <property type="protein sequence ID" value="CAF3723648.1"/>
    <property type="molecule type" value="Genomic_DNA"/>
</dbReference>
<name>A0A818J445_9BILA</name>
<evidence type="ECO:0000313" key="3">
    <source>
        <dbReference type="EMBL" id="CAF0801140.1"/>
    </source>
</evidence>
<dbReference type="InterPro" id="IPR007374">
    <property type="entry name" value="ASCH_domain"/>
</dbReference>
<dbReference type="EMBL" id="CAJNOT010000108">
    <property type="protein sequence ID" value="CAF0842860.1"/>
    <property type="molecule type" value="Genomic_DNA"/>
</dbReference>
<gene>
    <name evidence="8" type="ORF">FNK824_LOCUS1082</name>
    <name evidence="9" type="ORF">JBS370_LOCUS10955</name>
    <name evidence="6" type="ORF">JXQ802_LOCUS57763</name>
    <name evidence="7" type="ORF">OTI717_LOCUS3505</name>
    <name evidence="5" type="ORF">PYM288_LOCUS41163</name>
    <name evidence="2" type="ORF">RFH988_LOCUS437</name>
    <name evidence="3" type="ORF">SEV965_LOCUS635</name>
    <name evidence="4" type="ORF">ZHD862_LOCUS4471</name>
</gene>
<evidence type="ECO:0000313" key="4">
    <source>
        <dbReference type="EMBL" id="CAF0842860.1"/>
    </source>
</evidence>
<evidence type="ECO:0000313" key="10">
    <source>
        <dbReference type="Proteomes" id="UP000663823"/>
    </source>
</evidence>
<dbReference type="Proteomes" id="UP000663864">
    <property type="component" value="Unassembled WGS sequence"/>
</dbReference>
<reference evidence="7" key="1">
    <citation type="submission" date="2021-02" db="EMBL/GenBank/DDBJ databases">
        <authorList>
            <person name="Nowell W R."/>
        </authorList>
    </citation>
    <scope>NUCLEOTIDE SEQUENCE</scope>
</reference>
<dbReference type="InterPro" id="IPR015947">
    <property type="entry name" value="PUA-like_sf"/>
</dbReference>
<dbReference type="Proteomes" id="UP000663882">
    <property type="component" value="Unassembled WGS sequence"/>
</dbReference>
<dbReference type="EMBL" id="CAJNOO010000007">
    <property type="protein sequence ID" value="CAF0736067.1"/>
    <property type="molecule type" value="Genomic_DNA"/>
</dbReference>
<dbReference type="EMBL" id="CAJOAX010000190">
    <property type="protein sequence ID" value="CAF3534900.1"/>
    <property type="molecule type" value="Genomic_DNA"/>
</dbReference>
<dbReference type="EMBL" id="CAJNOU010000010">
    <property type="protein sequence ID" value="CAF0801140.1"/>
    <property type="molecule type" value="Genomic_DNA"/>
</dbReference>
<dbReference type="Gene3D" id="2.30.130.30">
    <property type="entry name" value="Hypothetical protein"/>
    <property type="match status" value="1"/>
</dbReference>
<protein>
    <recommendedName>
        <fullName evidence="1">ASCH domain-containing protein</fullName>
    </recommendedName>
</protein>